<evidence type="ECO:0000256" key="9">
    <source>
        <dbReference type="SAM" id="MobiDB-lite"/>
    </source>
</evidence>
<dbReference type="InterPro" id="IPR001763">
    <property type="entry name" value="Rhodanese-like_dom"/>
</dbReference>
<dbReference type="GO" id="GO:0000086">
    <property type="term" value="P:G2/M transition of mitotic cell cycle"/>
    <property type="evidence" value="ECO:0007669"/>
    <property type="project" value="TreeGrafter"/>
</dbReference>
<evidence type="ECO:0000256" key="4">
    <source>
        <dbReference type="ARBA" id="ARBA00022801"/>
    </source>
</evidence>
<dbReference type="PROSITE" id="PS50206">
    <property type="entry name" value="RHODANESE_3"/>
    <property type="match status" value="1"/>
</dbReference>
<dbReference type="Proteomes" id="UP000594260">
    <property type="component" value="Unplaced"/>
</dbReference>
<evidence type="ECO:0000256" key="1">
    <source>
        <dbReference type="ARBA" id="ARBA00011065"/>
    </source>
</evidence>
<dbReference type="GO" id="GO:0004725">
    <property type="term" value="F:protein tyrosine phosphatase activity"/>
    <property type="evidence" value="ECO:0007669"/>
    <property type="project" value="UniProtKB-UniRule"/>
</dbReference>
<dbReference type="GO" id="GO:0110032">
    <property type="term" value="P:positive regulation of G2/MI transition of meiotic cell cycle"/>
    <property type="evidence" value="ECO:0007669"/>
    <property type="project" value="TreeGrafter"/>
</dbReference>
<dbReference type="FunCoup" id="A0A7M7JC14">
    <property type="interactions" value="390"/>
</dbReference>
<dbReference type="SUPFAM" id="SSF52821">
    <property type="entry name" value="Rhodanese/Cell cycle control phosphatase"/>
    <property type="match status" value="1"/>
</dbReference>
<dbReference type="AlphaFoldDB" id="A0A7M7JC14"/>
<feature type="compositionally biased region" description="Basic and acidic residues" evidence="9">
    <location>
        <begin position="201"/>
        <end position="215"/>
    </location>
</feature>
<evidence type="ECO:0000259" key="10">
    <source>
        <dbReference type="PROSITE" id="PS50206"/>
    </source>
</evidence>
<evidence type="ECO:0000256" key="6">
    <source>
        <dbReference type="ARBA" id="ARBA00023306"/>
    </source>
</evidence>
<protein>
    <recommendedName>
        <fullName evidence="8">M-phase inducer phosphatase</fullName>
        <ecNumber evidence="8">3.1.3.48</ecNumber>
    </recommendedName>
</protein>
<evidence type="ECO:0000256" key="3">
    <source>
        <dbReference type="ARBA" id="ARBA00022776"/>
    </source>
</evidence>
<dbReference type="PRINTS" id="PR00716">
    <property type="entry name" value="MPIPHPHTASE"/>
</dbReference>
<dbReference type="InterPro" id="IPR036873">
    <property type="entry name" value="Rhodanese-like_dom_sf"/>
</dbReference>
<dbReference type="SMART" id="SM00450">
    <property type="entry name" value="RHOD"/>
    <property type="match status" value="1"/>
</dbReference>
<dbReference type="GO" id="GO:0010971">
    <property type="term" value="P:positive regulation of G2/M transition of mitotic cell cycle"/>
    <property type="evidence" value="ECO:0007669"/>
    <property type="project" value="TreeGrafter"/>
</dbReference>
<evidence type="ECO:0000256" key="2">
    <source>
        <dbReference type="ARBA" id="ARBA00022618"/>
    </source>
</evidence>
<evidence type="ECO:0000256" key="8">
    <source>
        <dbReference type="RuleBase" id="RU368028"/>
    </source>
</evidence>
<comment type="function">
    <text evidence="8">Tyrosine protein phosphatase which functions as a dosage-dependent inducer of mitotic progression.</text>
</comment>
<reference evidence="11" key="1">
    <citation type="submission" date="2021-01" db="UniProtKB">
        <authorList>
            <consortium name="EnsemblMetazoa"/>
        </authorList>
    </citation>
    <scope>IDENTIFICATION</scope>
</reference>
<name>A0A7M7JC14_VARDE</name>
<dbReference type="PANTHER" id="PTHR10828:SF76">
    <property type="entry name" value="M-PHASE INDUCER PHOSPHATASE"/>
    <property type="match status" value="1"/>
</dbReference>
<dbReference type="CDD" id="cd01530">
    <property type="entry name" value="Cdc25"/>
    <property type="match status" value="1"/>
</dbReference>
<evidence type="ECO:0000256" key="7">
    <source>
        <dbReference type="ARBA" id="ARBA00051722"/>
    </source>
</evidence>
<feature type="compositionally biased region" description="Low complexity" evidence="9">
    <location>
        <begin position="130"/>
        <end position="140"/>
    </location>
</feature>
<accession>A0A7M7JC14</accession>
<feature type="compositionally biased region" description="Basic and acidic residues" evidence="9">
    <location>
        <begin position="110"/>
        <end position="120"/>
    </location>
</feature>
<dbReference type="EC" id="3.1.3.48" evidence="8"/>
<keyword evidence="2 8" id="KW-0132">Cell division</keyword>
<dbReference type="PANTHER" id="PTHR10828">
    <property type="entry name" value="M-PHASE INDUCER PHOSPHATASE DUAL SPECIFICITY PHOSPHATASE CDC25"/>
    <property type="match status" value="1"/>
</dbReference>
<dbReference type="GeneID" id="111245511"/>
<dbReference type="KEGG" id="vde:111245511"/>
<dbReference type="Pfam" id="PF00581">
    <property type="entry name" value="Rhodanese"/>
    <property type="match status" value="1"/>
</dbReference>
<keyword evidence="3 8" id="KW-0498">Mitosis</keyword>
<feature type="domain" description="Rhodanese" evidence="10">
    <location>
        <begin position="292"/>
        <end position="403"/>
    </location>
</feature>
<dbReference type="Gene3D" id="3.40.250.10">
    <property type="entry name" value="Rhodanese-like domain"/>
    <property type="match status" value="1"/>
</dbReference>
<organism evidence="11 12">
    <name type="scientific">Varroa destructor</name>
    <name type="common">Honeybee mite</name>
    <dbReference type="NCBI Taxonomy" id="109461"/>
    <lineage>
        <taxon>Eukaryota</taxon>
        <taxon>Metazoa</taxon>
        <taxon>Ecdysozoa</taxon>
        <taxon>Arthropoda</taxon>
        <taxon>Chelicerata</taxon>
        <taxon>Arachnida</taxon>
        <taxon>Acari</taxon>
        <taxon>Parasitiformes</taxon>
        <taxon>Mesostigmata</taxon>
        <taxon>Gamasina</taxon>
        <taxon>Dermanyssoidea</taxon>
        <taxon>Varroidae</taxon>
        <taxon>Varroa</taxon>
    </lineage>
</organism>
<dbReference type="GO" id="GO:0005634">
    <property type="term" value="C:nucleus"/>
    <property type="evidence" value="ECO:0007669"/>
    <property type="project" value="TreeGrafter"/>
</dbReference>
<comment type="similarity">
    <text evidence="1 8">Belongs to the MPI phosphatase family.</text>
</comment>
<dbReference type="InterPro" id="IPR000751">
    <property type="entry name" value="MPI_Phosphatase"/>
</dbReference>
<sequence>MMDDLACPPDNVSPVTDLSRNLTTLRTITVACTPQMPSKILNTETPDSAGSFRLKALTPVSECSSESEAEPSPLTVNLRRRALMGQTNKNNSQDSPLLINRNIRRPLKRPSQELKGKEEPQNLSSPLRKSSSQGYSSSTSDGFAVDEVNLDEDGKNKENVEPPSALTSLLSAPITSEGVLCKKASSSARRNLSFANGDSDTPVKSKRSNDDERSSKRSRTSRCLVEVSANIMEKLPKYYSESNIDREAAEGVIDKQVIETTLPTSGAHKSCALPTITAQTMNDIINGVYDHVINSFQIIDCRYPYEYDGGHIKGALNLYTPDHIIRQFLQKMPEDAEVERESKKKDIVIFHCEFSSERGPKMSQFLRELDRAANVYPKLFYPEVYILQGGYKEFFCEFKEHCQPQEYLKMVDERFVKQLRLYRTESKTFEKKGLTRNQSSRF</sequence>
<keyword evidence="4 8" id="KW-0378">Hydrolase</keyword>
<keyword evidence="5 8" id="KW-0904">Protein phosphatase</keyword>
<dbReference type="OrthoDB" id="26523at2759"/>
<feature type="region of interest" description="Disordered" evidence="9">
    <location>
        <begin position="85"/>
        <end position="142"/>
    </location>
</feature>
<proteinExistence type="inferred from homology"/>
<evidence type="ECO:0000313" key="12">
    <source>
        <dbReference type="Proteomes" id="UP000594260"/>
    </source>
</evidence>
<keyword evidence="12" id="KW-1185">Reference proteome</keyword>
<dbReference type="GO" id="GO:0005737">
    <property type="term" value="C:cytoplasm"/>
    <property type="evidence" value="ECO:0007669"/>
    <property type="project" value="TreeGrafter"/>
</dbReference>
<evidence type="ECO:0000256" key="5">
    <source>
        <dbReference type="ARBA" id="ARBA00022912"/>
    </source>
</evidence>
<evidence type="ECO:0000313" key="11">
    <source>
        <dbReference type="EnsemblMetazoa" id="XP_022649703"/>
    </source>
</evidence>
<feature type="region of interest" description="Disordered" evidence="9">
    <location>
        <begin position="192"/>
        <end position="220"/>
    </location>
</feature>
<dbReference type="RefSeq" id="XP_022649703.1">
    <property type="nucleotide sequence ID" value="XM_022793968.1"/>
</dbReference>
<dbReference type="GO" id="GO:0051301">
    <property type="term" value="P:cell division"/>
    <property type="evidence" value="ECO:0007669"/>
    <property type="project" value="UniProtKB-UniRule"/>
</dbReference>
<dbReference type="InParanoid" id="A0A7M7JC14"/>
<keyword evidence="6 8" id="KW-0131">Cell cycle</keyword>
<comment type="catalytic activity">
    <reaction evidence="7 8">
        <text>O-phospho-L-tyrosyl-[protein] + H2O = L-tyrosyl-[protein] + phosphate</text>
        <dbReference type="Rhea" id="RHEA:10684"/>
        <dbReference type="Rhea" id="RHEA-COMP:10136"/>
        <dbReference type="Rhea" id="RHEA-COMP:20101"/>
        <dbReference type="ChEBI" id="CHEBI:15377"/>
        <dbReference type="ChEBI" id="CHEBI:43474"/>
        <dbReference type="ChEBI" id="CHEBI:46858"/>
        <dbReference type="ChEBI" id="CHEBI:61978"/>
        <dbReference type="EC" id="3.1.3.48"/>
    </reaction>
</comment>
<feature type="compositionally biased region" description="Polar residues" evidence="9">
    <location>
        <begin position="85"/>
        <end position="95"/>
    </location>
</feature>
<dbReference type="EnsemblMetazoa" id="XM_022793968">
    <property type="protein sequence ID" value="XP_022649703"/>
    <property type="gene ID" value="LOC111245511"/>
</dbReference>
<dbReference type="FunFam" id="3.40.250.10:FF:000021">
    <property type="entry name" value="M-phase inducer phosphatase cdc-25.2"/>
    <property type="match status" value="1"/>
</dbReference>